<dbReference type="GO" id="GO:0045721">
    <property type="term" value="P:negative regulation of gluconeogenesis"/>
    <property type="evidence" value="ECO:0007669"/>
    <property type="project" value="TreeGrafter"/>
</dbReference>
<dbReference type="GO" id="GO:0034657">
    <property type="term" value="C:GID complex"/>
    <property type="evidence" value="ECO:0007669"/>
    <property type="project" value="TreeGrafter"/>
</dbReference>
<evidence type="ECO:0000256" key="1">
    <source>
        <dbReference type="ARBA" id="ARBA00061469"/>
    </source>
</evidence>
<evidence type="ECO:0000256" key="2">
    <source>
        <dbReference type="SAM" id="MobiDB-lite"/>
    </source>
</evidence>
<keyword evidence="4" id="KW-1185">Reference proteome</keyword>
<feature type="region of interest" description="Disordered" evidence="2">
    <location>
        <begin position="108"/>
        <end position="149"/>
    </location>
</feature>
<feature type="region of interest" description="Disordered" evidence="2">
    <location>
        <begin position="242"/>
        <end position="271"/>
    </location>
</feature>
<gene>
    <name evidence="3" type="ORF">H4R18_003094</name>
</gene>
<organism evidence="3 4">
    <name type="scientific">Coemansia javaensis</name>
    <dbReference type="NCBI Taxonomy" id="2761396"/>
    <lineage>
        <taxon>Eukaryota</taxon>
        <taxon>Fungi</taxon>
        <taxon>Fungi incertae sedis</taxon>
        <taxon>Zoopagomycota</taxon>
        <taxon>Kickxellomycotina</taxon>
        <taxon>Kickxellomycetes</taxon>
        <taxon>Kickxellales</taxon>
        <taxon>Kickxellaceae</taxon>
        <taxon>Coemansia</taxon>
    </lineage>
</organism>
<sequence length="575" mass="60847">MRVGDSSSSSSGAAAAAAAAAAERYRLSFGGRLGARRRVFARLAPHHGTELAVAGGGRSTIDYAPGNNGGASDGASSDGGAGDDDNDDGLLGGTADQYFEAQMRMLPQTPPRDRAGFSDSDSSSDSGSESDSGSGSGSDRGAAPAGSVGGEWHAEQALAQFAQAQRLQFLESQWPGSTSGRSTSAGAALAMAALHRPQIAPRVPPARHGPGASHGVAMATAAPPPLFPSNDVDSYWYNQPDAGDAAPGARPAGLRRPGHLPSIPRNPAAEQSRAAMLEVLRTRHLFALGAEKPDTPDDDDSCDSDSDSAAGGGGGPRAARARRLPGRRARRLGAQADARLERWLERYTVEVRDLGCALLRPGIRLSGIQKITPQGGGCVRPVGAGAEARVHPPPPPPATAPGIEQWDVQVEIQSVDMARGYVAGLMKAINVPRLPEAVVTCWEGEIVDFVNHMPLTAKWQAARSDDLRHWSLFAPVHAHQEGFLHDWPKSMRGRRMPQLLEDYILMRWKETSFVNVKASETGLTIEGFYYVCMNRRTGSLEGVYFDPSTQPYQRLALSVESGRRGGMSFASAECC</sequence>
<dbReference type="OrthoDB" id="62at2759"/>
<reference evidence="3" key="1">
    <citation type="submission" date="2022-07" db="EMBL/GenBank/DDBJ databases">
        <title>Phylogenomic reconstructions and comparative analyses of Kickxellomycotina fungi.</title>
        <authorList>
            <person name="Reynolds N.K."/>
            <person name="Stajich J.E."/>
            <person name="Barry K."/>
            <person name="Grigoriev I.V."/>
            <person name="Crous P."/>
            <person name="Smith M.E."/>
        </authorList>
    </citation>
    <scope>NUCLEOTIDE SEQUENCE</scope>
    <source>
        <strain evidence="3">NBRC 105414</strain>
    </source>
</reference>
<dbReference type="GO" id="GO:0043161">
    <property type="term" value="P:proteasome-mediated ubiquitin-dependent protein catabolic process"/>
    <property type="evidence" value="ECO:0007669"/>
    <property type="project" value="TreeGrafter"/>
</dbReference>
<feature type="compositionally biased region" description="Low complexity" evidence="2">
    <location>
        <begin position="117"/>
        <end position="146"/>
    </location>
</feature>
<accession>A0A9W8H8Y3</accession>
<dbReference type="GO" id="GO:0005773">
    <property type="term" value="C:vacuole"/>
    <property type="evidence" value="ECO:0007669"/>
    <property type="project" value="GOC"/>
</dbReference>
<protein>
    <recommendedName>
        <fullName evidence="5">Vacuolar import and degradation protein-domain-containing protein</fullName>
    </recommendedName>
</protein>
<dbReference type="GO" id="GO:0007039">
    <property type="term" value="P:protein catabolic process in the vacuole"/>
    <property type="evidence" value="ECO:0007669"/>
    <property type="project" value="TreeGrafter"/>
</dbReference>
<dbReference type="Proteomes" id="UP001140217">
    <property type="component" value="Unassembled WGS sequence"/>
</dbReference>
<name>A0A9W8H8Y3_9FUNG</name>
<comment type="caution">
    <text evidence="3">The sequence shown here is derived from an EMBL/GenBank/DDBJ whole genome shotgun (WGS) entry which is preliminary data.</text>
</comment>
<feature type="compositionally biased region" description="Low complexity" evidence="2">
    <location>
        <begin position="242"/>
        <end position="255"/>
    </location>
</feature>
<feature type="compositionally biased region" description="Basic residues" evidence="2">
    <location>
        <begin position="319"/>
        <end position="331"/>
    </location>
</feature>
<feature type="region of interest" description="Disordered" evidence="2">
    <location>
        <begin position="289"/>
        <end position="332"/>
    </location>
</feature>
<dbReference type="GO" id="GO:0006623">
    <property type="term" value="P:protein targeting to vacuole"/>
    <property type="evidence" value="ECO:0007669"/>
    <property type="project" value="TreeGrafter"/>
</dbReference>
<dbReference type="Pfam" id="PF09783">
    <property type="entry name" value="Vac_ImportDeg"/>
    <property type="match status" value="1"/>
</dbReference>
<feature type="region of interest" description="Disordered" evidence="2">
    <location>
        <begin position="47"/>
        <end position="93"/>
    </location>
</feature>
<dbReference type="AlphaFoldDB" id="A0A9W8H8Y3"/>
<evidence type="ECO:0000313" key="3">
    <source>
        <dbReference type="EMBL" id="KAJ2781047.1"/>
    </source>
</evidence>
<feature type="compositionally biased region" description="Gly residues" evidence="2">
    <location>
        <begin position="67"/>
        <end position="80"/>
    </location>
</feature>
<dbReference type="InterPro" id="IPR018618">
    <property type="entry name" value="GID4/10-like"/>
</dbReference>
<comment type="similarity">
    <text evidence="1">Belongs to the GID4/VID24 family.</text>
</comment>
<dbReference type="PANTHER" id="PTHR14534">
    <property type="entry name" value="VACUOLAR IMPORT AND DEGRADATION PROTEIN 24"/>
    <property type="match status" value="1"/>
</dbReference>
<proteinExistence type="inferred from homology"/>
<feature type="compositionally biased region" description="Acidic residues" evidence="2">
    <location>
        <begin position="296"/>
        <end position="306"/>
    </location>
</feature>
<dbReference type="EMBL" id="JANBUL010000116">
    <property type="protein sequence ID" value="KAJ2781047.1"/>
    <property type="molecule type" value="Genomic_DNA"/>
</dbReference>
<dbReference type="PANTHER" id="PTHR14534:SF3">
    <property type="entry name" value="GID COMPLEX SUBUNIT 4 HOMOLOG"/>
    <property type="match status" value="1"/>
</dbReference>
<evidence type="ECO:0008006" key="5">
    <source>
        <dbReference type="Google" id="ProtNLM"/>
    </source>
</evidence>
<evidence type="ECO:0000313" key="4">
    <source>
        <dbReference type="Proteomes" id="UP001140217"/>
    </source>
</evidence>